<name>A0AAW1KX26_SAPOF</name>
<dbReference type="PANTHER" id="PTHR33450">
    <property type="entry name" value="EMB|CAB67623.1-RELATED"/>
    <property type="match status" value="1"/>
</dbReference>
<evidence type="ECO:0000313" key="2">
    <source>
        <dbReference type="Proteomes" id="UP001443914"/>
    </source>
</evidence>
<dbReference type="PANTHER" id="PTHR33450:SF31">
    <property type="entry name" value="EMB|CAB67623.1"/>
    <property type="match status" value="1"/>
</dbReference>
<dbReference type="InterPro" id="IPR008480">
    <property type="entry name" value="DUF761_pln"/>
</dbReference>
<keyword evidence="2" id="KW-1185">Reference proteome</keyword>
<accession>A0AAW1KX26</accession>
<reference evidence="1" key="1">
    <citation type="submission" date="2024-03" db="EMBL/GenBank/DDBJ databases">
        <title>WGS assembly of Saponaria officinalis var. Norfolk2.</title>
        <authorList>
            <person name="Jenkins J."/>
            <person name="Shu S."/>
            <person name="Grimwood J."/>
            <person name="Barry K."/>
            <person name="Goodstein D."/>
            <person name="Schmutz J."/>
            <person name="Leebens-Mack J."/>
            <person name="Osbourn A."/>
        </authorList>
    </citation>
    <scope>NUCLEOTIDE SEQUENCE [LARGE SCALE GENOMIC DNA]</scope>
    <source>
        <strain evidence="1">JIC</strain>
    </source>
</reference>
<dbReference type="Proteomes" id="UP001443914">
    <property type="component" value="Unassembled WGS sequence"/>
</dbReference>
<proteinExistence type="predicted"/>
<comment type="caution">
    <text evidence="1">The sequence shown here is derived from an EMBL/GenBank/DDBJ whole genome shotgun (WGS) entry which is preliminary data.</text>
</comment>
<dbReference type="AlphaFoldDB" id="A0AAW1KX26"/>
<dbReference type="Pfam" id="PF05553">
    <property type="entry name" value="DUF761"/>
    <property type="match status" value="1"/>
</dbReference>
<gene>
    <name evidence="1" type="ORF">RND81_05G155000</name>
</gene>
<sequence>MKNKASLFVKNIMSILSSVVKGKITGVKSKAQAIRVRLMVFSLLKSKKLSLVSLTNKIQSLLDRKHDNEEEENESKAIILYNAGLAYEGGLANTDYYDQSYMEDEEDDGKYPDLTHSLFDEEEGMEGIGEGGSIIDMVKNSKENDGEDFRLEDEIDHVADLFIKRFRRQMRLQKLESFKRLQEMIGRTA</sequence>
<evidence type="ECO:0000313" key="1">
    <source>
        <dbReference type="EMBL" id="KAK9725585.1"/>
    </source>
</evidence>
<organism evidence="1 2">
    <name type="scientific">Saponaria officinalis</name>
    <name type="common">Common soapwort</name>
    <name type="synonym">Lychnis saponaria</name>
    <dbReference type="NCBI Taxonomy" id="3572"/>
    <lineage>
        <taxon>Eukaryota</taxon>
        <taxon>Viridiplantae</taxon>
        <taxon>Streptophyta</taxon>
        <taxon>Embryophyta</taxon>
        <taxon>Tracheophyta</taxon>
        <taxon>Spermatophyta</taxon>
        <taxon>Magnoliopsida</taxon>
        <taxon>eudicotyledons</taxon>
        <taxon>Gunneridae</taxon>
        <taxon>Pentapetalae</taxon>
        <taxon>Caryophyllales</taxon>
        <taxon>Caryophyllaceae</taxon>
        <taxon>Caryophylleae</taxon>
        <taxon>Saponaria</taxon>
    </lineage>
</organism>
<protein>
    <submittedName>
        <fullName evidence="1">Uncharacterized protein</fullName>
    </submittedName>
</protein>
<dbReference type="EMBL" id="JBDFQZ010000005">
    <property type="protein sequence ID" value="KAK9725585.1"/>
    <property type="molecule type" value="Genomic_DNA"/>
</dbReference>